<dbReference type="AlphaFoldDB" id="A0A5J4UF03"/>
<feature type="compositionally biased region" description="Basic and acidic residues" evidence="1">
    <location>
        <begin position="610"/>
        <end position="624"/>
    </location>
</feature>
<feature type="compositionally biased region" description="Polar residues" evidence="1">
    <location>
        <begin position="703"/>
        <end position="724"/>
    </location>
</feature>
<feature type="non-terminal residue" evidence="2">
    <location>
        <position position="761"/>
    </location>
</feature>
<feature type="compositionally biased region" description="Acidic residues" evidence="1">
    <location>
        <begin position="287"/>
        <end position="297"/>
    </location>
</feature>
<evidence type="ECO:0000313" key="3">
    <source>
        <dbReference type="Proteomes" id="UP000324800"/>
    </source>
</evidence>
<sequence length="761" mass="86846">MIHNLREAERTHFARARNENGTSANYFNLAANSINSHLNSETGSHMLGAQVIARSDTANKDAIGITNLPFGIQQLGKSRVKTKRFRQLTPEEIWKQNSGPRDQSPPGHQLHAQRNIAILQQTIFVPTLNAEQEIPGIPNVLTKETIKDHMHKWMLKGFDLIPVGKDDEGQYWMGFCPSVPHATDWRKSKQQGQTSSIDDIRAFQREHNFDLRVAYKNSEIDSKDTEIGPYHRTTRDQDMTILTGAANRQKEQDQRIIQDLENTEVQEKLEQMRIEIIIDLKSETNQEAEAEEHIEEGEAQKYNSNKKQDINKTKNPTNWNRTYKYDAKNRGEGWDDNPNDDWTKRTQMQKDPPDNHNDRDSTWTEDEAPQHQVLTPLPKQPIQQTQRVQQIQVQPKQQAPAQVPKKKGRKDQPPSQDDIDEQEIIQERLAALQKEKEEMGIFDSYYDWQQLIGAIDNKINLTPRSAPKQLQEIIQESIFSQTAKQQQQTTGSKTQQRIVSPLPRMISTGMNKNKPVIKSQLSATPTQKPVHRSGVRQRLKKAERELKELKVKQQLQQKENNDLNHVNFEIPDIQGTAGQLTGLQPSSDAQRPGLNAGLRLNETGSILASNKERTKPQINECHDDNADEEEDEQTDVSALHQNQDYRFNIISQPPVLENLGIQPQNNQGLNALSQMEKDNAGLAPVRIQQKPKKGRRSQKSKTESLNASDEQSQSNNAQAQTKPTSKFPKIKAISKRQQKSLQKVNPNQKNSNNDGEEEHIP</sequence>
<feature type="region of interest" description="Disordered" evidence="1">
    <location>
        <begin position="606"/>
        <end position="636"/>
    </location>
</feature>
<name>A0A5J4UF03_9EUKA</name>
<feature type="compositionally biased region" description="Low complexity" evidence="1">
    <location>
        <begin position="380"/>
        <end position="403"/>
    </location>
</feature>
<evidence type="ECO:0000256" key="1">
    <source>
        <dbReference type="SAM" id="MobiDB-lite"/>
    </source>
</evidence>
<feature type="compositionally biased region" description="Polar residues" evidence="1">
    <location>
        <begin position="739"/>
        <end position="753"/>
    </location>
</feature>
<feature type="region of interest" description="Disordered" evidence="1">
    <location>
        <begin position="90"/>
        <end position="109"/>
    </location>
</feature>
<feature type="compositionally biased region" description="Polar residues" evidence="1">
    <location>
        <begin position="577"/>
        <end position="589"/>
    </location>
</feature>
<feature type="region of interest" description="Disordered" evidence="1">
    <location>
        <begin position="682"/>
        <end position="761"/>
    </location>
</feature>
<accession>A0A5J4UF03</accession>
<feature type="compositionally biased region" description="Basic residues" evidence="1">
    <location>
        <begin position="689"/>
        <end position="699"/>
    </location>
</feature>
<gene>
    <name evidence="2" type="ORF">EZS28_035486</name>
</gene>
<feature type="region of interest" description="Disordered" evidence="1">
    <location>
        <begin position="505"/>
        <end position="538"/>
    </location>
</feature>
<feature type="region of interest" description="Disordered" evidence="1">
    <location>
        <begin position="287"/>
        <end position="422"/>
    </location>
</feature>
<feature type="compositionally biased region" description="Basic and acidic residues" evidence="1">
    <location>
        <begin position="323"/>
        <end position="333"/>
    </location>
</feature>
<organism evidence="2 3">
    <name type="scientific">Streblomastix strix</name>
    <dbReference type="NCBI Taxonomy" id="222440"/>
    <lineage>
        <taxon>Eukaryota</taxon>
        <taxon>Metamonada</taxon>
        <taxon>Preaxostyla</taxon>
        <taxon>Oxymonadida</taxon>
        <taxon>Streblomastigidae</taxon>
        <taxon>Streblomastix</taxon>
    </lineage>
</organism>
<feature type="compositionally biased region" description="Basic residues" evidence="1">
    <location>
        <begin position="529"/>
        <end position="538"/>
    </location>
</feature>
<evidence type="ECO:0000313" key="2">
    <source>
        <dbReference type="EMBL" id="KAA6368987.1"/>
    </source>
</evidence>
<feature type="compositionally biased region" description="Basic and acidic residues" evidence="1">
    <location>
        <begin position="351"/>
        <end position="362"/>
    </location>
</feature>
<feature type="compositionally biased region" description="Basic residues" evidence="1">
    <location>
        <begin position="728"/>
        <end position="738"/>
    </location>
</feature>
<dbReference type="EMBL" id="SNRW01016808">
    <property type="protein sequence ID" value="KAA6368987.1"/>
    <property type="molecule type" value="Genomic_DNA"/>
</dbReference>
<proteinExistence type="predicted"/>
<reference evidence="2 3" key="1">
    <citation type="submission" date="2019-03" db="EMBL/GenBank/DDBJ databases">
        <title>Single cell metagenomics reveals metabolic interactions within the superorganism composed of flagellate Streblomastix strix and complex community of Bacteroidetes bacteria on its surface.</title>
        <authorList>
            <person name="Treitli S.C."/>
            <person name="Kolisko M."/>
            <person name="Husnik F."/>
            <person name="Keeling P."/>
            <person name="Hampl V."/>
        </authorList>
    </citation>
    <scope>NUCLEOTIDE SEQUENCE [LARGE SCALE GENOMIC DNA]</scope>
    <source>
        <strain evidence="2">ST1C</strain>
    </source>
</reference>
<dbReference type="Proteomes" id="UP000324800">
    <property type="component" value="Unassembled WGS sequence"/>
</dbReference>
<feature type="compositionally biased region" description="Acidic residues" evidence="1">
    <location>
        <begin position="625"/>
        <end position="634"/>
    </location>
</feature>
<feature type="region of interest" description="Disordered" evidence="1">
    <location>
        <begin position="577"/>
        <end position="596"/>
    </location>
</feature>
<protein>
    <submittedName>
        <fullName evidence="2">Uncharacterized protein</fullName>
    </submittedName>
</protein>
<comment type="caution">
    <text evidence="2">The sequence shown here is derived from an EMBL/GenBank/DDBJ whole genome shotgun (WGS) entry which is preliminary data.</text>
</comment>